<comment type="caution">
    <text evidence="2">The sequence shown here is derived from an EMBL/GenBank/DDBJ whole genome shotgun (WGS) entry which is preliminary data.</text>
</comment>
<dbReference type="Proteomes" id="UP000235145">
    <property type="component" value="Unassembled WGS sequence"/>
</dbReference>
<proteinExistence type="predicted"/>
<protein>
    <submittedName>
        <fullName evidence="2">Uncharacterized protein</fullName>
    </submittedName>
</protein>
<accession>A0A9R1XRI9</accession>
<sequence>MRLKWAKYLLMLASCLEGSLPNHYEGAIECTDHALIGCRYAKMVTQCVLKWCGVPMDEVNTVNDMITYANSRFECAKKRKLLMGICYDYKEPILS</sequence>
<reference evidence="2 3" key="1">
    <citation type="journal article" date="2017" name="Nat. Commun.">
        <title>Genome assembly with in vitro proximity ligation data and whole-genome triplication in lettuce.</title>
        <authorList>
            <person name="Reyes-Chin-Wo S."/>
            <person name="Wang Z."/>
            <person name="Yang X."/>
            <person name="Kozik A."/>
            <person name="Arikit S."/>
            <person name="Song C."/>
            <person name="Xia L."/>
            <person name="Froenicke L."/>
            <person name="Lavelle D.O."/>
            <person name="Truco M.J."/>
            <person name="Xia R."/>
            <person name="Zhu S."/>
            <person name="Xu C."/>
            <person name="Xu H."/>
            <person name="Xu X."/>
            <person name="Cox K."/>
            <person name="Korf I."/>
            <person name="Meyers B.C."/>
            <person name="Michelmore R.W."/>
        </authorList>
    </citation>
    <scope>NUCLEOTIDE SEQUENCE [LARGE SCALE GENOMIC DNA]</scope>
    <source>
        <strain evidence="3">cv. Salinas</strain>
        <tissue evidence="2">Seedlings</tissue>
    </source>
</reference>
<keyword evidence="1" id="KW-0732">Signal</keyword>
<dbReference type="AlphaFoldDB" id="A0A9R1XRI9"/>
<dbReference type="EMBL" id="NBSK02000002">
    <property type="protein sequence ID" value="KAJ0223071.1"/>
    <property type="molecule type" value="Genomic_DNA"/>
</dbReference>
<gene>
    <name evidence="2" type="ORF">LSAT_V11C200085650</name>
</gene>
<name>A0A9R1XRI9_LACSA</name>
<organism evidence="2 3">
    <name type="scientific">Lactuca sativa</name>
    <name type="common">Garden lettuce</name>
    <dbReference type="NCBI Taxonomy" id="4236"/>
    <lineage>
        <taxon>Eukaryota</taxon>
        <taxon>Viridiplantae</taxon>
        <taxon>Streptophyta</taxon>
        <taxon>Embryophyta</taxon>
        <taxon>Tracheophyta</taxon>
        <taxon>Spermatophyta</taxon>
        <taxon>Magnoliopsida</taxon>
        <taxon>eudicotyledons</taxon>
        <taxon>Gunneridae</taxon>
        <taxon>Pentapetalae</taxon>
        <taxon>asterids</taxon>
        <taxon>campanulids</taxon>
        <taxon>Asterales</taxon>
        <taxon>Asteraceae</taxon>
        <taxon>Cichorioideae</taxon>
        <taxon>Cichorieae</taxon>
        <taxon>Lactucinae</taxon>
        <taxon>Lactuca</taxon>
    </lineage>
</organism>
<evidence type="ECO:0000313" key="3">
    <source>
        <dbReference type="Proteomes" id="UP000235145"/>
    </source>
</evidence>
<evidence type="ECO:0000256" key="1">
    <source>
        <dbReference type="SAM" id="SignalP"/>
    </source>
</evidence>
<keyword evidence="3" id="KW-1185">Reference proteome</keyword>
<feature type="chain" id="PRO_5040337435" evidence="1">
    <location>
        <begin position="22"/>
        <end position="95"/>
    </location>
</feature>
<evidence type="ECO:0000313" key="2">
    <source>
        <dbReference type="EMBL" id="KAJ0223071.1"/>
    </source>
</evidence>
<feature type="signal peptide" evidence="1">
    <location>
        <begin position="1"/>
        <end position="21"/>
    </location>
</feature>